<keyword evidence="1" id="KW-0012">Acyltransferase</keyword>
<dbReference type="Gene3D" id="2.160.10.10">
    <property type="entry name" value="Hexapeptide repeat proteins"/>
    <property type="match status" value="1"/>
</dbReference>
<name>A0A9X2FGL2_9LACO</name>
<gene>
    <name evidence="2" type="ORF">LB941_01515</name>
</gene>
<dbReference type="GO" id="GO:0008870">
    <property type="term" value="F:galactoside O-acetyltransferase activity"/>
    <property type="evidence" value="ECO:0007669"/>
    <property type="project" value="TreeGrafter"/>
</dbReference>
<evidence type="ECO:0000256" key="1">
    <source>
        <dbReference type="RuleBase" id="RU367021"/>
    </source>
</evidence>
<dbReference type="PANTHER" id="PTHR43017">
    <property type="entry name" value="GALACTOSIDE O-ACETYLTRANSFERASE"/>
    <property type="match status" value="1"/>
</dbReference>
<dbReference type="RefSeq" id="WP_253358905.1">
    <property type="nucleotide sequence ID" value="NZ_JAIULA010000002.1"/>
</dbReference>
<comment type="caution">
    <text evidence="2">The sequence shown here is derived from an EMBL/GenBank/DDBJ whole genome shotgun (WGS) entry which is preliminary data.</text>
</comment>
<proteinExistence type="inferred from homology"/>
<dbReference type="PANTHER" id="PTHR43017:SF1">
    <property type="entry name" value="ACETYLTRANSFERASE YJL218W-RELATED"/>
    <property type="match status" value="1"/>
</dbReference>
<protein>
    <recommendedName>
        <fullName evidence="1">Acetyltransferase</fullName>
        <ecNumber evidence="1">2.3.1.-</ecNumber>
    </recommendedName>
</protein>
<comment type="similarity">
    <text evidence="1">Belongs to the transferase hexapeptide repeat family.</text>
</comment>
<dbReference type="InterPro" id="IPR011004">
    <property type="entry name" value="Trimer_LpxA-like_sf"/>
</dbReference>
<dbReference type="EC" id="2.3.1.-" evidence="1"/>
<accession>A0A9X2FGL2</accession>
<evidence type="ECO:0000313" key="3">
    <source>
        <dbReference type="Proteomes" id="UP001139006"/>
    </source>
</evidence>
<reference evidence="2 3" key="1">
    <citation type="journal article" date="2023" name="Int. J. Syst. Evol. Microbiol.">
        <title>Ligilactobacillus ubinensis sp. nov., a novel species isolated from the wild ferment of a durian fruit (Durio zibethinus).</title>
        <authorList>
            <person name="Heng Y.C."/>
            <person name="Menon N."/>
            <person name="Chen B."/>
            <person name="Loo B.Z.L."/>
            <person name="Wong G.W.J."/>
            <person name="Lim A.C.H."/>
            <person name="Silvaraju S."/>
            <person name="Kittelmann S."/>
        </authorList>
    </citation>
    <scope>NUCLEOTIDE SEQUENCE [LARGE SCALE GENOMIC DNA]</scope>
    <source>
        <strain evidence="2 3">WILCCON 0076</strain>
    </source>
</reference>
<dbReference type="InterPro" id="IPR039369">
    <property type="entry name" value="LacA-like"/>
</dbReference>
<dbReference type="AlphaFoldDB" id="A0A9X2FGL2"/>
<organism evidence="2 3">
    <name type="scientific">Ligilactobacillus ubinensis</name>
    <dbReference type="NCBI Taxonomy" id="2876789"/>
    <lineage>
        <taxon>Bacteria</taxon>
        <taxon>Bacillati</taxon>
        <taxon>Bacillota</taxon>
        <taxon>Bacilli</taxon>
        <taxon>Lactobacillales</taxon>
        <taxon>Lactobacillaceae</taxon>
        <taxon>Ligilactobacillus</taxon>
    </lineage>
</organism>
<keyword evidence="1" id="KW-0808">Transferase</keyword>
<evidence type="ECO:0000313" key="2">
    <source>
        <dbReference type="EMBL" id="MCP0886012.1"/>
    </source>
</evidence>
<sequence length="191" mass="21451">MDDELIERIKAITNNGELYYDYNDDIDLARKTSFEICRDYNNGILHRNKYDLKKLKKLFAYLGENVRIEANFLTEFGFNLSIGNNVTILQDVSFIDCARLIIEDNVIIGPHCGIYTSNHAQEPELRKQHYCYEQPIKIRENVCLGGGVLLCPGVTIGKNTMVLPGSVVVNDLPANVVAAGNPCQKIRALAD</sequence>
<dbReference type="Proteomes" id="UP001139006">
    <property type="component" value="Unassembled WGS sequence"/>
</dbReference>
<dbReference type="SUPFAM" id="SSF51161">
    <property type="entry name" value="Trimeric LpxA-like enzymes"/>
    <property type="match status" value="1"/>
</dbReference>
<keyword evidence="3" id="KW-1185">Reference proteome</keyword>
<dbReference type="EMBL" id="JAIULA010000002">
    <property type="protein sequence ID" value="MCP0886012.1"/>
    <property type="molecule type" value="Genomic_DNA"/>
</dbReference>